<protein>
    <submittedName>
        <fullName evidence="2">Hypothetical_protein</fullName>
    </submittedName>
</protein>
<proteinExistence type="predicted"/>
<organism evidence="1">
    <name type="scientific">Hexamita inflata</name>
    <dbReference type="NCBI Taxonomy" id="28002"/>
    <lineage>
        <taxon>Eukaryota</taxon>
        <taxon>Metamonada</taxon>
        <taxon>Diplomonadida</taxon>
        <taxon>Hexamitidae</taxon>
        <taxon>Hexamitinae</taxon>
        <taxon>Hexamita</taxon>
    </lineage>
</organism>
<comment type="caution">
    <text evidence="1">The sequence shown here is derived from an EMBL/GenBank/DDBJ whole genome shotgun (WGS) entry which is preliminary data.</text>
</comment>
<name>A0AA86NDA4_9EUKA</name>
<evidence type="ECO:0000313" key="1">
    <source>
        <dbReference type="EMBL" id="CAI9917642.1"/>
    </source>
</evidence>
<keyword evidence="3" id="KW-1185">Reference proteome</keyword>
<dbReference type="EMBL" id="CAXDID020000215">
    <property type="protein sequence ID" value="CAL6057579.1"/>
    <property type="molecule type" value="Genomic_DNA"/>
</dbReference>
<dbReference type="AlphaFoldDB" id="A0AA86NDA4"/>
<reference evidence="2 3" key="2">
    <citation type="submission" date="2024-07" db="EMBL/GenBank/DDBJ databases">
        <authorList>
            <person name="Akdeniz Z."/>
        </authorList>
    </citation>
    <scope>NUCLEOTIDE SEQUENCE [LARGE SCALE GENOMIC DNA]</scope>
</reference>
<evidence type="ECO:0000313" key="2">
    <source>
        <dbReference type="EMBL" id="CAL6057579.1"/>
    </source>
</evidence>
<evidence type="ECO:0000313" key="3">
    <source>
        <dbReference type="Proteomes" id="UP001642409"/>
    </source>
</evidence>
<accession>A0AA86NDA4</accession>
<dbReference type="Proteomes" id="UP001642409">
    <property type="component" value="Unassembled WGS sequence"/>
</dbReference>
<dbReference type="EMBL" id="CATOUU010000137">
    <property type="protein sequence ID" value="CAI9917642.1"/>
    <property type="molecule type" value="Genomic_DNA"/>
</dbReference>
<sequence>MASVGTPCEESSFCKSKACYVCEKAPNEKRCAITQLTCSATQMSVYVSTSSLTCKKRGGQACLSLTDTTCAYGCFQKQYYDTFRCALSTLTCNPGLYAAIVNNTGQLKCLQATYTICSDNSVCFSDCLIELLSNTKQCTPGYKDCSKFVPARIPALLGQKLVCVYTDGSLCTLDTECGQKCYPATASTTGSDGLISARKCSSRVVDCSKISGTTEAVNLANKAICALNDGQTCPTQGISLECFNERCMQIEHDRTKLKCITLTSVSTCDACDKLTQVCVADANNNGVCRQANGQTKCDNDSCANTCMVSRANENICSIPCESSCLNTCYSESSGLKPICSKKPGETCDITIEGQCDYACLEVDSYNPLQSLRNYACSDKAPSCKTTEIPVVDSTSSTAGEIKCVSNNGRICTQDSDCDSTLCYPVSNTNEKRCASSAETCSDSSLVPGITVNGVTLGQKCFKNVGTSCTAQGNDAECLSGICAQVKDDIKTLKCISTVSINTCSTCNAKQICVIDQNNIGTCLLINGQTGCTDSCVPTKQNVPTCSINCDIAIDKFCQGSLQRCRTEIKGLEPTCKSDPGDLCSTQNSLCEFKCIQQIGLSDFRCSTAQPDCSSTPKTVPRVSQAGVLSCVPNNGELCTTKDDCHSKNCIKVAQSTESRCSANTKSCTTGNTVSLVGSDLQCKKNAGQACTTEGADLSCFSGVCAQIQGDQTVFKCITFGSVSTCTTCDQSTTKCAVNSNDEGVCLLKNGQIIPGGTDCKSSCANLCIVSKLNVQTCSIKCKASCDQTKCRSDITGLLPTCFAEVGEVCVPENNICVYECLETLDENNKRTDKYACSKADSDCSAIQVAVISLSNGNIGCQPNHGSICDENAGCASNICYPVVQSFDQKCAAQTIDCKNSPEPKIQALDLNMNSVCIKVIGEPCENDSDCFTNSCYYTDTNNGKKKCAVQETCESSQIPIYKNKTTSICLKKGGEDCSTTDECAYGCFSYRPGPSLSSTKCAGAYEPACDPNGHIGVIKSTDNSMKCYLIQKKIVRQNLKKSVSLSV</sequence>
<reference evidence="1" key="1">
    <citation type="submission" date="2023-06" db="EMBL/GenBank/DDBJ databases">
        <authorList>
            <person name="Kurt Z."/>
        </authorList>
    </citation>
    <scope>NUCLEOTIDE SEQUENCE</scope>
</reference>
<gene>
    <name evidence="2" type="ORF">HINF_LOCUS47573</name>
    <name evidence="1" type="ORF">HINF_LOCUS5287</name>
</gene>